<evidence type="ECO:0008006" key="3">
    <source>
        <dbReference type="Google" id="ProtNLM"/>
    </source>
</evidence>
<dbReference type="InterPro" id="IPR013783">
    <property type="entry name" value="Ig-like_fold"/>
</dbReference>
<organism evidence="1 2">
    <name type="scientific">Meganyctiphanes norvegica</name>
    <name type="common">Northern krill</name>
    <name type="synonym">Thysanopoda norvegica</name>
    <dbReference type="NCBI Taxonomy" id="48144"/>
    <lineage>
        <taxon>Eukaryota</taxon>
        <taxon>Metazoa</taxon>
        <taxon>Ecdysozoa</taxon>
        <taxon>Arthropoda</taxon>
        <taxon>Crustacea</taxon>
        <taxon>Multicrustacea</taxon>
        <taxon>Malacostraca</taxon>
        <taxon>Eumalacostraca</taxon>
        <taxon>Eucarida</taxon>
        <taxon>Euphausiacea</taxon>
        <taxon>Euphausiidae</taxon>
        <taxon>Meganyctiphanes</taxon>
    </lineage>
</organism>
<dbReference type="Proteomes" id="UP001497623">
    <property type="component" value="Unassembled WGS sequence"/>
</dbReference>
<sequence length="194" mass="21572">VSQSTGSEVYLLNLSRASSGKYKCEVLADYPSFEKDSEYATMEVVDVPAGPPELRVRRHPPIYSADEVLMASCSSPGVIPPPKLIWYINGEKLLNQPPTRFVQPRYDNHKRVPDQWSDLNIHLKHSHFQDGVAKLTCAATLQGVYLKHVDIQLTVPGYKTAAPSLKLFGGCHRQAASTSLLMTATLLIHLLYIQ</sequence>
<gene>
    <name evidence="1" type="ORF">MNOR_LOCUS11336</name>
</gene>
<reference evidence="1 2" key="1">
    <citation type="submission" date="2024-05" db="EMBL/GenBank/DDBJ databases">
        <authorList>
            <person name="Wallberg A."/>
        </authorList>
    </citation>
    <scope>NUCLEOTIDE SEQUENCE [LARGE SCALE GENOMIC DNA]</scope>
</reference>
<dbReference type="PANTHER" id="PTHR21261">
    <property type="entry name" value="BEAT PROTEIN"/>
    <property type="match status" value="1"/>
</dbReference>
<dbReference type="EMBL" id="CAXKWB010005934">
    <property type="protein sequence ID" value="CAL4080622.1"/>
    <property type="molecule type" value="Genomic_DNA"/>
</dbReference>
<feature type="non-terminal residue" evidence="1">
    <location>
        <position position="1"/>
    </location>
</feature>
<proteinExistence type="predicted"/>
<dbReference type="InterPro" id="IPR036179">
    <property type="entry name" value="Ig-like_dom_sf"/>
</dbReference>
<accession>A0AAV2QG99</accession>
<protein>
    <recommendedName>
        <fullName evidence="3">Ig-like domain-containing protein</fullName>
    </recommendedName>
</protein>
<comment type="caution">
    <text evidence="1">The sequence shown here is derived from an EMBL/GenBank/DDBJ whole genome shotgun (WGS) entry which is preliminary data.</text>
</comment>
<dbReference type="AlphaFoldDB" id="A0AAV2QG99"/>
<dbReference type="SUPFAM" id="SSF48726">
    <property type="entry name" value="Immunoglobulin"/>
    <property type="match status" value="1"/>
</dbReference>
<dbReference type="PANTHER" id="PTHR21261:SF15">
    <property type="entry name" value="BEATEN PATH IIIA, ISOFORM D-RELATED"/>
    <property type="match status" value="1"/>
</dbReference>
<dbReference type="Gene3D" id="2.60.40.10">
    <property type="entry name" value="Immunoglobulins"/>
    <property type="match status" value="1"/>
</dbReference>
<evidence type="ECO:0000313" key="2">
    <source>
        <dbReference type="Proteomes" id="UP001497623"/>
    </source>
</evidence>
<evidence type="ECO:0000313" key="1">
    <source>
        <dbReference type="EMBL" id="CAL4080622.1"/>
    </source>
</evidence>
<keyword evidence="2" id="KW-1185">Reference proteome</keyword>
<name>A0AAV2QG99_MEGNR</name>